<accession>A0ABU4HYU4</accession>
<dbReference type="EC" id="1.1.-.-" evidence="3"/>
<dbReference type="PROSITE" id="PS00061">
    <property type="entry name" value="ADH_SHORT"/>
    <property type="match status" value="1"/>
</dbReference>
<dbReference type="GO" id="GO:0016491">
    <property type="term" value="F:oxidoreductase activity"/>
    <property type="evidence" value="ECO:0007669"/>
    <property type="project" value="UniProtKB-KW"/>
</dbReference>
<sequence length="234" mass="23811">LAARGMRVGALDRDERAAQATATAVAAAGGEALAVGCDVRDGAACRAAVDAVATRFGGLDAVVNSAGVVRYGRIDELSEEEWDLQLETNLRGVFLILRAAIPLLRQRGGGAVVNVASTQAFASQELVPAYAASKGAIVALTRTLALDHARDGIRVNAVAPGAVRTAMLDQAAALFSPEDPAAAIAGWGARQPLGRAIEPVEVARVIAFLLSDDASAITGSTQLVDGGATAKLST</sequence>
<keyword evidence="4" id="KW-1185">Reference proteome</keyword>
<dbReference type="Proteomes" id="UP001284601">
    <property type="component" value="Unassembled WGS sequence"/>
</dbReference>
<evidence type="ECO:0000256" key="2">
    <source>
        <dbReference type="ARBA" id="ARBA00023002"/>
    </source>
</evidence>
<dbReference type="RefSeq" id="WP_318601030.1">
    <property type="nucleotide sequence ID" value="NZ_JAWSTH010000147.1"/>
</dbReference>
<dbReference type="CDD" id="cd05233">
    <property type="entry name" value="SDR_c"/>
    <property type="match status" value="1"/>
</dbReference>
<evidence type="ECO:0000256" key="1">
    <source>
        <dbReference type="ARBA" id="ARBA00006484"/>
    </source>
</evidence>
<dbReference type="Pfam" id="PF13561">
    <property type="entry name" value="adh_short_C2"/>
    <property type="match status" value="1"/>
</dbReference>
<comment type="similarity">
    <text evidence="1">Belongs to the short-chain dehydrogenases/reductases (SDR) family.</text>
</comment>
<name>A0ABU4HYU4_9ACTN</name>
<keyword evidence="2 3" id="KW-0560">Oxidoreductase</keyword>
<comment type="caution">
    <text evidence="3">The sequence shown here is derived from an EMBL/GenBank/DDBJ whole genome shotgun (WGS) entry which is preliminary data.</text>
</comment>
<proteinExistence type="inferred from homology"/>
<gene>
    <name evidence="3" type="ORF">R7226_29340</name>
</gene>
<reference evidence="3 4" key="2">
    <citation type="submission" date="2023-10" db="EMBL/GenBank/DDBJ databases">
        <authorList>
            <person name="Han X.F."/>
        </authorList>
    </citation>
    <scope>NUCLEOTIDE SEQUENCE [LARGE SCALE GENOMIC DNA]</scope>
    <source>
        <strain evidence="3 4">KCTC 39840</strain>
    </source>
</reference>
<dbReference type="Gene3D" id="3.40.50.720">
    <property type="entry name" value="NAD(P)-binding Rossmann-like Domain"/>
    <property type="match status" value="1"/>
</dbReference>
<dbReference type="PRINTS" id="PR00081">
    <property type="entry name" value="GDHRDH"/>
</dbReference>
<dbReference type="EMBL" id="JAWSTH010000147">
    <property type="protein sequence ID" value="MDW5598501.1"/>
    <property type="molecule type" value="Genomic_DNA"/>
</dbReference>
<dbReference type="InterPro" id="IPR002347">
    <property type="entry name" value="SDR_fam"/>
</dbReference>
<dbReference type="SUPFAM" id="SSF51735">
    <property type="entry name" value="NAD(P)-binding Rossmann-fold domains"/>
    <property type="match status" value="1"/>
</dbReference>
<protein>
    <submittedName>
        <fullName evidence="3">SDR family oxidoreductase</fullName>
        <ecNumber evidence="3">1.1.-.-</ecNumber>
    </submittedName>
</protein>
<feature type="non-terminal residue" evidence="3">
    <location>
        <position position="1"/>
    </location>
</feature>
<reference evidence="4" key="1">
    <citation type="submission" date="2023-07" db="EMBL/GenBank/DDBJ databases">
        <title>Conexibacter stalactiti sp. nov., isolated from stalactites in a lava cave and emended description of the genus Conexibacter.</title>
        <authorList>
            <person name="Lee S.D."/>
        </authorList>
    </citation>
    <scope>NUCLEOTIDE SEQUENCE [LARGE SCALE GENOMIC DNA]</scope>
    <source>
        <strain evidence="4">KCTC 39840</strain>
    </source>
</reference>
<organism evidence="3 4">
    <name type="scientific">Conexibacter stalactiti</name>
    <dbReference type="NCBI Taxonomy" id="1940611"/>
    <lineage>
        <taxon>Bacteria</taxon>
        <taxon>Bacillati</taxon>
        <taxon>Actinomycetota</taxon>
        <taxon>Thermoleophilia</taxon>
        <taxon>Solirubrobacterales</taxon>
        <taxon>Conexibacteraceae</taxon>
        <taxon>Conexibacter</taxon>
    </lineage>
</organism>
<evidence type="ECO:0000313" key="3">
    <source>
        <dbReference type="EMBL" id="MDW5598501.1"/>
    </source>
</evidence>
<dbReference type="PANTHER" id="PTHR24321">
    <property type="entry name" value="DEHYDROGENASES, SHORT CHAIN"/>
    <property type="match status" value="1"/>
</dbReference>
<dbReference type="PRINTS" id="PR00080">
    <property type="entry name" value="SDRFAMILY"/>
</dbReference>
<dbReference type="PANTHER" id="PTHR24321:SF14">
    <property type="entry name" value="SHORT-CHAIN TYPE DEHYDROGENASE_REDUCTASE BLR2146-RELATED"/>
    <property type="match status" value="1"/>
</dbReference>
<dbReference type="InterPro" id="IPR020904">
    <property type="entry name" value="Sc_DH/Rdtase_CS"/>
</dbReference>
<dbReference type="InterPro" id="IPR036291">
    <property type="entry name" value="NAD(P)-bd_dom_sf"/>
</dbReference>
<evidence type="ECO:0000313" key="4">
    <source>
        <dbReference type="Proteomes" id="UP001284601"/>
    </source>
</evidence>